<dbReference type="AlphaFoldDB" id="A0A383ENE2"/>
<dbReference type="InterPro" id="IPR013785">
    <property type="entry name" value="Aldolase_TIM"/>
</dbReference>
<name>A0A383ENE2_9ZZZZ</name>
<evidence type="ECO:0000313" key="1">
    <source>
        <dbReference type="EMBL" id="SVE58149.1"/>
    </source>
</evidence>
<dbReference type="SUPFAM" id="SSF51412">
    <property type="entry name" value="Inosine monophosphate dehydrogenase (IMPDH)"/>
    <property type="match status" value="1"/>
</dbReference>
<dbReference type="Pfam" id="PF03060">
    <property type="entry name" value="NMO"/>
    <property type="match status" value="1"/>
</dbReference>
<accession>A0A383ENE2</accession>
<dbReference type="PANTHER" id="PTHR32332">
    <property type="entry name" value="2-NITROPROPANE DIOXYGENASE"/>
    <property type="match status" value="1"/>
</dbReference>
<gene>
    <name evidence="1" type="ORF">METZ01_LOCUS511003</name>
</gene>
<sequence>VKAETSLSVNLKDTLLELKSIPVIAAGGISNGTQIAQYLEWGAKAVSIGTRFVASYEAHALQTYKERILSSGASDTVLTNLYDVGWPDAKHRVIRTKCYDSWESAGRPKPGERDGENDMIGVIRTEANTLEIPRYTVYPPLPEFEGDEDELPFYAGTSVDGISRIFSVENIMKNLVEEIKLTINRKK</sequence>
<dbReference type="EMBL" id="UINC01227322">
    <property type="protein sequence ID" value="SVE58149.1"/>
    <property type="molecule type" value="Genomic_DNA"/>
</dbReference>
<dbReference type="Gene3D" id="3.20.20.70">
    <property type="entry name" value="Aldolase class I"/>
    <property type="match status" value="1"/>
</dbReference>
<proteinExistence type="predicted"/>
<reference evidence="1" key="1">
    <citation type="submission" date="2018-05" db="EMBL/GenBank/DDBJ databases">
        <authorList>
            <person name="Lanie J.A."/>
            <person name="Ng W.-L."/>
            <person name="Kazmierczak K.M."/>
            <person name="Andrzejewski T.M."/>
            <person name="Davidsen T.M."/>
            <person name="Wayne K.J."/>
            <person name="Tettelin H."/>
            <person name="Glass J.I."/>
            <person name="Rusch D."/>
            <person name="Podicherti R."/>
            <person name="Tsui H.-C.T."/>
            <person name="Winkler M.E."/>
        </authorList>
    </citation>
    <scope>NUCLEOTIDE SEQUENCE</scope>
</reference>
<protein>
    <submittedName>
        <fullName evidence="1">Uncharacterized protein</fullName>
    </submittedName>
</protein>
<dbReference type="PANTHER" id="PTHR32332:SF20">
    <property type="entry name" value="2-NITROPROPANE DIOXYGENASE-LIKE PROTEIN"/>
    <property type="match status" value="1"/>
</dbReference>
<feature type="non-terminal residue" evidence="1">
    <location>
        <position position="1"/>
    </location>
</feature>
<organism evidence="1">
    <name type="scientific">marine metagenome</name>
    <dbReference type="NCBI Taxonomy" id="408172"/>
    <lineage>
        <taxon>unclassified sequences</taxon>
        <taxon>metagenomes</taxon>
        <taxon>ecological metagenomes</taxon>
    </lineage>
</organism>